<dbReference type="STRING" id="1838286.Verru16b_02434"/>
<dbReference type="Pfam" id="PF00211">
    <property type="entry name" value="Guanylate_cyc"/>
    <property type="match status" value="1"/>
</dbReference>
<dbReference type="GO" id="GO:0009190">
    <property type="term" value="P:cyclic nucleotide biosynthetic process"/>
    <property type="evidence" value="ECO:0007669"/>
    <property type="project" value="InterPro"/>
</dbReference>
<evidence type="ECO:0000256" key="9">
    <source>
        <dbReference type="PROSITE-ProRule" id="PRU00169"/>
    </source>
</evidence>
<evidence type="ECO:0000256" key="5">
    <source>
        <dbReference type="ARBA" id="ARBA00022741"/>
    </source>
</evidence>
<accession>A0A1D8AWW8</accession>
<comment type="subcellular location">
    <subcellularLocation>
        <location evidence="2">Membrane</location>
    </subcellularLocation>
</comment>
<evidence type="ECO:0000256" key="1">
    <source>
        <dbReference type="ARBA" id="ARBA00000085"/>
    </source>
</evidence>
<dbReference type="InterPro" id="IPR018297">
    <property type="entry name" value="A/G_cyclase_CS"/>
</dbReference>
<proteinExistence type="inferred from homology"/>
<evidence type="ECO:0000256" key="6">
    <source>
        <dbReference type="ARBA" id="ARBA00022989"/>
    </source>
</evidence>
<evidence type="ECO:0000256" key="8">
    <source>
        <dbReference type="ARBA" id="ARBA00023239"/>
    </source>
</evidence>
<evidence type="ECO:0000256" key="4">
    <source>
        <dbReference type="ARBA" id="ARBA00022692"/>
    </source>
</evidence>
<dbReference type="PROSITE" id="PS00452">
    <property type="entry name" value="GUANYLATE_CYCLASE_1"/>
    <property type="match status" value="1"/>
</dbReference>
<gene>
    <name evidence="13" type="primary">cya_2</name>
    <name evidence="13" type="ORF">Verru16b_02434</name>
</gene>
<dbReference type="SMART" id="SM00388">
    <property type="entry name" value="HisKA"/>
    <property type="match status" value="2"/>
</dbReference>
<keyword evidence="6" id="KW-1133">Transmembrane helix</keyword>
<name>A0A1D8AWW8_9BACT</name>
<keyword evidence="5" id="KW-0547">Nucleotide-binding</keyword>
<dbReference type="InterPro" id="IPR001789">
    <property type="entry name" value="Sig_transdc_resp-reg_receiver"/>
</dbReference>
<dbReference type="InterPro" id="IPR011006">
    <property type="entry name" value="CheY-like_superfamily"/>
</dbReference>
<dbReference type="GO" id="GO:0016020">
    <property type="term" value="C:membrane"/>
    <property type="evidence" value="ECO:0007669"/>
    <property type="project" value="UniProtKB-SubCell"/>
</dbReference>
<dbReference type="PANTHER" id="PTHR11920">
    <property type="entry name" value="GUANYLYL CYCLASE"/>
    <property type="match status" value="1"/>
</dbReference>
<dbReference type="Gene3D" id="3.40.50.2300">
    <property type="match status" value="1"/>
</dbReference>
<dbReference type="InterPro" id="IPR003661">
    <property type="entry name" value="HisK_dim/P_dom"/>
</dbReference>
<dbReference type="InterPro" id="IPR036097">
    <property type="entry name" value="HisK_dim/P_sf"/>
</dbReference>
<dbReference type="PANTHER" id="PTHR11920:SF335">
    <property type="entry name" value="GUANYLATE CYCLASE"/>
    <property type="match status" value="1"/>
</dbReference>
<evidence type="ECO:0000259" key="12">
    <source>
        <dbReference type="PROSITE" id="PS50125"/>
    </source>
</evidence>
<dbReference type="Gene3D" id="3.30.70.1230">
    <property type="entry name" value="Nucleotide cyclase"/>
    <property type="match status" value="1"/>
</dbReference>
<dbReference type="EMBL" id="CP016094">
    <property type="protein sequence ID" value="AOS45353.1"/>
    <property type="molecule type" value="Genomic_DNA"/>
</dbReference>
<dbReference type="CDD" id="cd00082">
    <property type="entry name" value="HisKA"/>
    <property type="match status" value="1"/>
</dbReference>
<feature type="domain" description="Response regulatory" evidence="11">
    <location>
        <begin position="207"/>
        <end position="323"/>
    </location>
</feature>
<evidence type="ECO:0000313" key="13">
    <source>
        <dbReference type="EMBL" id="AOS45353.1"/>
    </source>
</evidence>
<dbReference type="SUPFAM" id="SSF47384">
    <property type="entry name" value="Homodimeric domain of signal transducing histidine kinase"/>
    <property type="match status" value="1"/>
</dbReference>
<dbReference type="InterPro" id="IPR029787">
    <property type="entry name" value="Nucleotide_cyclase"/>
</dbReference>
<dbReference type="SMART" id="SM00448">
    <property type="entry name" value="REC"/>
    <property type="match status" value="1"/>
</dbReference>
<dbReference type="KEGG" id="obg:Verru16b_02434"/>
<dbReference type="AlphaFoldDB" id="A0A1D8AWW8"/>
<evidence type="ECO:0000256" key="3">
    <source>
        <dbReference type="ARBA" id="ARBA00012438"/>
    </source>
</evidence>
<dbReference type="GO" id="GO:0000166">
    <property type="term" value="F:nucleotide binding"/>
    <property type="evidence" value="ECO:0007669"/>
    <property type="project" value="UniProtKB-KW"/>
</dbReference>
<dbReference type="SUPFAM" id="SSF52172">
    <property type="entry name" value="CheY-like"/>
    <property type="match status" value="1"/>
</dbReference>
<dbReference type="SUPFAM" id="SSF55073">
    <property type="entry name" value="Nucleotide cyclase"/>
    <property type="match status" value="1"/>
</dbReference>
<keyword evidence="4" id="KW-0812">Transmembrane</keyword>
<reference evidence="13 14" key="1">
    <citation type="submission" date="2016-06" db="EMBL/GenBank/DDBJ databases">
        <title>Three novel species with peptidoglycan cell walls form the new genus Lacunisphaera gen. nov. in the family Opitutaceae of the verrucomicrobial subdivision 4.</title>
        <authorList>
            <person name="Rast P."/>
            <person name="Gloeckner I."/>
            <person name="Jogler M."/>
            <person name="Boedeker C."/>
            <person name="Jeske O."/>
            <person name="Wiegand S."/>
            <person name="Reinhardt R."/>
            <person name="Schumann P."/>
            <person name="Rohde M."/>
            <person name="Spring S."/>
            <person name="Gloeckner F.O."/>
            <person name="Jogler C."/>
        </authorList>
    </citation>
    <scope>NUCLEOTIDE SEQUENCE [LARGE SCALE GENOMIC DNA]</scope>
    <source>
        <strain evidence="13 14">IG16b</strain>
    </source>
</reference>
<feature type="modified residue" description="4-aspartylphosphate" evidence="9">
    <location>
        <position position="256"/>
    </location>
</feature>
<feature type="domain" description="Guanylate cyclase" evidence="12">
    <location>
        <begin position="377"/>
        <end position="504"/>
    </location>
</feature>
<dbReference type="SMART" id="SM00044">
    <property type="entry name" value="CYCc"/>
    <property type="match status" value="1"/>
</dbReference>
<comment type="similarity">
    <text evidence="10">Belongs to the adenylyl cyclase class-4/guanylyl cyclase family.</text>
</comment>
<keyword evidence="8 10" id="KW-0456">Lyase</keyword>
<evidence type="ECO:0000256" key="10">
    <source>
        <dbReference type="RuleBase" id="RU000405"/>
    </source>
</evidence>
<dbReference type="PATRIC" id="fig|1838286.3.peg.2445"/>
<protein>
    <recommendedName>
        <fullName evidence="3">histidine kinase</fullName>
        <ecNumber evidence="3">2.7.13.3</ecNumber>
    </recommendedName>
</protein>
<evidence type="ECO:0000259" key="11">
    <source>
        <dbReference type="PROSITE" id="PS50110"/>
    </source>
</evidence>
<dbReference type="GO" id="GO:0000155">
    <property type="term" value="F:phosphorelay sensor kinase activity"/>
    <property type="evidence" value="ECO:0007669"/>
    <property type="project" value="InterPro"/>
</dbReference>
<dbReference type="RefSeq" id="WP_218918782.1">
    <property type="nucleotide sequence ID" value="NZ_CP016094.1"/>
</dbReference>
<dbReference type="Proteomes" id="UP000095228">
    <property type="component" value="Chromosome"/>
</dbReference>
<keyword evidence="9" id="KW-0597">Phosphoprotein</keyword>
<evidence type="ECO:0000313" key="14">
    <source>
        <dbReference type="Proteomes" id="UP000095228"/>
    </source>
</evidence>
<dbReference type="Pfam" id="PF00512">
    <property type="entry name" value="HisKA"/>
    <property type="match status" value="1"/>
</dbReference>
<dbReference type="CDD" id="cd07302">
    <property type="entry name" value="CHD"/>
    <property type="match status" value="1"/>
</dbReference>
<dbReference type="Gene3D" id="1.10.287.130">
    <property type="match status" value="1"/>
</dbReference>
<organism evidence="13 14">
    <name type="scientific">Lacunisphaera limnophila</name>
    <dbReference type="NCBI Taxonomy" id="1838286"/>
    <lineage>
        <taxon>Bacteria</taxon>
        <taxon>Pseudomonadati</taxon>
        <taxon>Verrucomicrobiota</taxon>
        <taxon>Opitutia</taxon>
        <taxon>Opitutales</taxon>
        <taxon>Opitutaceae</taxon>
        <taxon>Lacunisphaera</taxon>
    </lineage>
</organism>
<sequence length="556" mass="60680">MNVPDPTPAAAPLPPATLTPLLKALRTRDHEGLSKLRHALRTPLNQIIGYSELLMENAEEGGTTTLLPELKRIHSGGGELLALINDALAGWKIEAGKVDFAALRDNLRTPLTGVISFTTQSIEKARTAGQVSIAKDLEKILRAAQNLLALAENSDPADLTEHGTGSASPLAEDPASALVSLGSPLLGAPTVTPQDFGISTSPLPTARILCVDDDEMNRDMLIRRLDKLGYDVTEAVNGREALAKLKDRAFDLVLLDILMPDLDGFQTLEFMKADPRLKHIPVIMLTALDDVDSTVRCIEAGAEDYVPKPFNAVVLRARITASLEKKRLRDQEQAFLAQLQVERTKSDRLLLNVLPKAIAERLKAGHRTIVDSFIDSTVVFADIVGFTRISSRQSPQRTVQLLNELFSSFDRIAEQFEVEKIKTIGDAYMMVSGIPVIRADHAEACAAAAFELLEAVRAFNRRHQVEWAVRIGMNSGPVVAGIIGTKKFAYDLWGDTVNIASRMESHGQPGQVQVSEVTKQLLEGKYDFVPMGVIEIKNSSPMPTYLLQKKPAAPAL</sequence>
<dbReference type="InterPro" id="IPR001054">
    <property type="entry name" value="A/G_cyclase"/>
</dbReference>
<dbReference type="InterPro" id="IPR050401">
    <property type="entry name" value="Cyclic_nucleotide_synthase"/>
</dbReference>
<dbReference type="PROSITE" id="PS50110">
    <property type="entry name" value="RESPONSE_REGULATORY"/>
    <property type="match status" value="1"/>
</dbReference>
<evidence type="ECO:0000256" key="7">
    <source>
        <dbReference type="ARBA" id="ARBA00023136"/>
    </source>
</evidence>
<dbReference type="EC" id="2.7.13.3" evidence="3"/>
<dbReference type="PROSITE" id="PS50125">
    <property type="entry name" value="GUANYLATE_CYCLASE_2"/>
    <property type="match status" value="1"/>
</dbReference>
<evidence type="ECO:0000256" key="2">
    <source>
        <dbReference type="ARBA" id="ARBA00004370"/>
    </source>
</evidence>
<dbReference type="GO" id="GO:0004016">
    <property type="term" value="F:adenylate cyclase activity"/>
    <property type="evidence" value="ECO:0007669"/>
    <property type="project" value="UniProtKB-ARBA"/>
</dbReference>
<keyword evidence="14" id="KW-1185">Reference proteome</keyword>
<dbReference type="Pfam" id="PF00072">
    <property type="entry name" value="Response_reg"/>
    <property type="match status" value="1"/>
</dbReference>
<comment type="catalytic activity">
    <reaction evidence="1">
        <text>ATP + protein L-histidine = ADP + protein N-phospho-L-histidine.</text>
        <dbReference type="EC" id="2.7.13.3"/>
    </reaction>
</comment>
<keyword evidence="7" id="KW-0472">Membrane</keyword>